<dbReference type="PANTHER" id="PTHR35099:SF2">
    <property type="entry name" value="OS02G0182700 PROTEIN"/>
    <property type="match status" value="1"/>
</dbReference>
<dbReference type="PANTHER" id="PTHR35099">
    <property type="entry name" value="OS02G0182700 PROTEIN"/>
    <property type="match status" value="1"/>
</dbReference>
<evidence type="ECO:0000313" key="3">
    <source>
        <dbReference type="EMBL" id="KAL3631795.1"/>
    </source>
</evidence>
<keyword evidence="4" id="KW-1185">Reference proteome</keyword>
<sequence>MSGADEEWVKSAMSDDAMVGELLLRLHHAPPPPLLKRAALPLEWTVRQRRSKPISGNINPKKPAHRGSPTTPLSWSGATSFSGGSDESSRPVAFKLSNTTRSKVINIDSEKTNSKRSRKKKSLAELKTEEKTLLKEKRDLKKEMATLRMQLERQKAANGELKRMKIELQPCLDKKSKSTSIAVSWNGTTLQPATSNACVEEEKYANFVLPDLNMPFDELSCDVIY</sequence>
<proteinExistence type="predicted"/>
<accession>A0ABD3CSY4</accession>
<feature type="region of interest" description="Disordered" evidence="2">
    <location>
        <begin position="51"/>
        <end position="92"/>
    </location>
</feature>
<comment type="caution">
    <text evidence="3">The sequence shown here is derived from an EMBL/GenBank/DDBJ whole genome shotgun (WGS) entry which is preliminary data.</text>
</comment>
<evidence type="ECO:0000256" key="1">
    <source>
        <dbReference type="SAM" id="Coils"/>
    </source>
</evidence>
<evidence type="ECO:0000313" key="4">
    <source>
        <dbReference type="Proteomes" id="UP001632038"/>
    </source>
</evidence>
<gene>
    <name evidence="3" type="ORF">CASFOL_024779</name>
</gene>
<dbReference type="Proteomes" id="UP001632038">
    <property type="component" value="Unassembled WGS sequence"/>
</dbReference>
<reference evidence="4" key="1">
    <citation type="journal article" date="2024" name="IScience">
        <title>Strigolactones Initiate the Formation of Haustorium-like Structures in Castilleja.</title>
        <authorList>
            <person name="Buerger M."/>
            <person name="Peterson D."/>
            <person name="Chory J."/>
        </authorList>
    </citation>
    <scope>NUCLEOTIDE SEQUENCE [LARGE SCALE GENOMIC DNA]</scope>
</reference>
<feature type="compositionally biased region" description="Polar residues" evidence="2">
    <location>
        <begin position="68"/>
        <end position="86"/>
    </location>
</feature>
<dbReference type="CDD" id="cd14686">
    <property type="entry name" value="bZIP"/>
    <property type="match status" value="1"/>
</dbReference>
<dbReference type="AlphaFoldDB" id="A0ABD3CSY4"/>
<protein>
    <submittedName>
        <fullName evidence="3">Uncharacterized protein</fullName>
    </submittedName>
</protein>
<feature type="coiled-coil region" evidence="1">
    <location>
        <begin position="123"/>
        <end position="164"/>
    </location>
</feature>
<evidence type="ECO:0000256" key="2">
    <source>
        <dbReference type="SAM" id="MobiDB-lite"/>
    </source>
</evidence>
<organism evidence="3 4">
    <name type="scientific">Castilleja foliolosa</name>
    <dbReference type="NCBI Taxonomy" id="1961234"/>
    <lineage>
        <taxon>Eukaryota</taxon>
        <taxon>Viridiplantae</taxon>
        <taxon>Streptophyta</taxon>
        <taxon>Embryophyta</taxon>
        <taxon>Tracheophyta</taxon>
        <taxon>Spermatophyta</taxon>
        <taxon>Magnoliopsida</taxon>
        <taxon>eudicotyledons</taxon>
        <taxon>Gunneridae</taxon>
        <taxon>Pentapetalae</taxon>
        <taxon>asterids</taxon>
        <taxon>lamiids</taxon>
        <taxon>Lamiales</taxon>
        <taxon>Orobanchaceae</taxon>
        <taxon>Pedicularideae</taxon>
        <taxon>Castillejinae</taxon>
        <taxon>Castilleja</taxon>
    </lineage>
</organism>
<keyword evidence="1" id="KW-0175">Coiled coil</keyword>
<name>A0ABD3CSY4_9LAMI</name>
<dbReference type="EMBL" id="JAVIJP010000032">
    <property type="protein sequence ID" value="KAL3631795.1"/>
    <property type="molecule type" value="Genomic_DNA"/>
</dbReference>